<name>A0A6N4VDR4_9MYCO</name>
<feature type="chain" id="PRO_5027066076" description="Secreted protein" evidence="1">
    <location>
        <begin position="31"/>
        <end position="177"/>
    </location>
</feature>
<dbReference type="KEGG" id="mpof:MPOR_39510"/>
<dbReference type="Proteomes" id="UP000466785">
    <property type="component" value="Chromosome"/>
</dbReference>
<organism evidence="2 3">
    <name type="scientific">Mycolicibacterium poriferae</name>
    <dbReference type="NCBI Taxonomy" id="39694"/>
    <lineage>
        <taxon>Bacteria</taxon>
        <taxon>Bacillati</taxon>
        <taxon>Actinomycetota</taxon>
        <taxon>Actinomycetes</taxon>
        <taxon>Mycobacteriales</taxon>
        <taxon>Mycobacteriaceae</taxon>
        <taxon>Mycolicibacterium</taxon>
    </lineage>
</organism>
<reference evidence="2 3" key="1">
    <citation type="journal article" date="2019" name="Emerg. Microbes Infect.">
        <title>Comprehensive subspecies identification of 175 nontuberculous mycobacteria species based on 7547 genomic profiles.</title>
        <authorList>
            <person name="Matsumoto Y."/>
            <person name="Kinjo T."/>
            <person name="Motooka D."/>
            <person name="Nabeya D."/>
            <person name="Jung N."/>
            <person name="Uechi K."/>
            <person name="Horii T."/>
            <person name="Iida T."/>
            <person name="Fujita J."/>
            <person name="Nakamura S."/>
        </authorList>
    </citation>
    <scope>NUCLEOTIDE SEQUENCE [LARGE SCALE GENOMIC DNA]</scope>
    <source>
        <strain evidence="2 3">JCM 12603</strain>
    </source>
</reference>
<evidence type="ECO:0000313" key="3">
    <source>
        <dbReference type="Proteomes" id="UP000466785"/>
    </source>
</evidence>
<dbReference type="RefSeq" id="WP_163676707.1">
    <property type="nucleotide sequence ID" value="NZ_AP022570.1"/>
</dbReference>
<proteinExistence type="predicted"/>
<gene>
    <name evidence="2" type="ORF">MPOR_39510</name>
</gene>
<feature type="signal peptide" evidence="1">
    <location>
        <begin position="1"/>
        <end position="30"/>
    </location>
</feature>
<keyword evidence="3" id="KW-1185">Reference proteome</keyword>
<evidence type="ECO:0000256" key="1">
    <source>
        <dbReference type="SAM" id="SignalP"/>
    </source>
</evidence>
<dbReference type="EMBL" id="AP022570">
    <property type="protein sequence ID" value="BBX52925.1"/>
    <property type="molecule type" value="Genomic_DNA"/>
</dbReference>
<evidence type="ECO:0008006" key="4">
    <source>
        <dbReference type="Google" id="ProtNLM"/>
    </source>
</evidence>
<accession>A0A6N4VDR4</accession>
<dbReference type="AlphaFoldDB" id="A0A6N4VDR4"/>
<protein>
    <recommendedName>
        <fullName evidence="4">Secreted protein</fullName>
    </recommendedName>
</protein>
<keyword evidence="1" id="KW-0732">Signal</keyword>
<evidence type="ECO:0000313" key="2">
    <source>
        <dbReference type="EMBL" id="BBX52925.1"/>
    </source>
</evidence>
<sequence length="177" mass="18708">MRFLRAVAAAAMGVGVAMGVAVGAPPSAQAANVMEGVYNYMPADGQPGTWTIYPSCVPVVGDLREPLYLPVGCRLHVGPSNGLVGGDARLTGGVWSFTTPVAKGMKCPDGTWAPTIETFKFDDVTMSGTRSVTHNAVCGLQPGIINTNFTLSFKEPLPIPVDRYPLYCEPGGLRRCF</sequence>